<proteinExistence type="predicted"/>
<organism evidence="1 2">
    <name type="scientific">Pseudoalteromonas luteoviolacea (strain 2ta16)</name>
    <dbReference type="NCBI Taxonomy" id="1353533"/>
    <lineage>
        <taxon>Bacteria</taxon>
        <taxon>Pseudomonadati</taxon>
        <taxon>Pseudomonadota</taxon>
        <taxon>Gammaproteobacteria</taxon>
        <taxon>Alteromonadales</taxon>
        <taxon>Pseudoalteromonadaceae</taxon>
        <taxon>Pseudoalteromonas</taxon>
    </lineage>
</organism>
<evidence type="ECO:0000313" key="1">
    <source>
        <dbReference type="EMBL" id="ESP92863.1"/>
    </source>
</evidence>
<protein>
    <recommendedName>
        <fullName evidence="3">DUF2750 domain-containing protein</fullName>
    </recommendedName>
</protein>
<dbReference type="InterPro" id="IPR021284">
    <property type="entry name" value="DUF2750"/>
</dbReference>
<dbReference type="AlphaFoldDB" id="V4HSX1"/>
<accession>V4HSX1</accession>
<evidence type="ECO:0008006" key="3">
    <source>
        <dbReference type="Google" id="ProtNLM"/>
    </source>
</evidence>
<reference evidence="2" key="1">
    <citation type="journal article" date="2014" name="Nat. Chem. Biol.">
        <title>Biosynthesis of polybrominated aromatic organic compounds by marine bacteria.</title>
        <authorList>
            <person name="Agarwal V."/>
            <person name="El Gamal A.A."/>
            <person name="Yamanaka K."/>
            <person name="Poth D."/>
            <person name="Kersten R.D."/>
            <person name="Schorn M."/>
            <person name="Allen E.E."/>
            <person name="Moore B.S."/>
        </authorList>
    </citation>
    <scope>NUCLEOTIDE SEQUENCE [LARGE SCALE GENOMIC DNA]</scope>
    <source>
        <strain evidence="2">2ta16</strain>
    </source>
</reference>
<name>V4HSX1_PSEL2</name>
<sequence length="132" mass="15062">MLKQRIRAVNFILVNNMNDLELESEVVNFVTVVKQSEQLWALGAEDGGFVIVESNQFEESDVLLLWSDESAAQEQCKDEWEEFKPIEIGLDTFLDEWVEDLRDDSALVGINWNNDNVCIEIEPVSLARALAD</sequence>
<dbReference type="Pfam" id="PF11042">
    <property type="entry name" value="DUF2750"/>
    <property type="match status" value="1"/>
</dbReference>
<dbReference type="Proteomes" id="UP000017820">
    <property type="component" value="Unassembled WGS sequence"/>
</dbReference>
<gene>
    <name evidence="1" type="ORF">PL2TA16_04061</name>
</gene>
<comment type="caution">
    <text evidence="1">The sequence shown here is derived from an EMBL/GenBank/DDBJ whole genome shotgun (WGS) entry which is preliminary data.</text>
</comment>
<dbReference type="PATRIC" id="fig|1353533.3.peg.3009"/>
<dbReference type="EMBL" id="AUSV01000044">
    <property type="protein sequence ID" value="ESP92863.1"/>
    <property type="molecule type" value="Genomic_DNA"/>
</dbReference>
<evidence type="ECO:0000313" key="2">
    <source>
        <dbReference type="Proteomes" id="UP000017820"/>
    </source>
</evidence>